<keyword evidence="3" id="KW-1185">Reference proteome</keyword>
<organism evidence="2 3">
    <name type="scientific">Pseudooctadecabacter jejudonensis</name>
    <dbReference type="NCBI Taxonomy" id="1391910"/>
    <lineage>
        <taxon>Bacteria</taxon>
        <taxon>Pseudomonadati</taxon>
        <taxon>Pseudomonadota</taxon>
        <taxon>Alphaproteobacteria</taxon>
        <taxon>Rhodobacterales</taxon>
        <taxon>Paracoccaceae</taxon>
        <taxon>Pseudooctadecabacter</taxon>
    </lineage>
</organism>
<reference evidence="2 3" key="1">
    <citation type="submission" date="2017-03" db="EMBL/GenBank/DDBJ databases">
        <authorList>
            <person name="Afonso C.L."/>
            <person name="Miller P.J."/>
            <person name="Scott M.A."/>
            <person name="Spackman E."/>
            <person name="Goraichik I."/>
            <person name="Dimitrov K.M."/>
            <person name="Suarez D.L."/>
            <person name="Swayne D.E."/>
        </authorList>
    </citation>
    <scope>NUCLEOTIDE SEQUENCE [LARGE SCALE GENOMIC DNA]</scope>
    <source>
        <strain evidence="2 3">CECT 8397</strain>
    </source>
</reference>
<evidence type="ECO:0000256" key="1">
    <source>
        <dbReference type="SAM" id="MobiDB-lite"/>
    </source>
</evidence>
<evidence type="ECO:0000313" key="2">
    <source>
        <dbReference type="EMBL" id="SLN26233.1"/>
    </source>
</evidence>
<dbReference type="EMBL" id="FWFT01000002">
    <property type="protein sequence ID" value="SLN26233.1"/>
    <property type="molecule type" value="Genomic_DNA"/>
</dbReference>
<accession>A0A1Y5RV60</accession>
<proteinExistence type="predicted"/>
<name>A0A1Y5RV60_9RHOB</name>
<sequence>MGQKWIIDVIADLRTFADQNGLPMLAHQLEVTSTVAQAELTSMQEGAPFAANENARQPSPPFGDTRTGHGA</sequence>
<dbReference type="AlphaFoldDB" id="A0A1Y5RV60"/>
<dbReference type="Proteomes" id="UP000193623">
    <property type="component" value="Unassembled WGS sequence"/>
</dbReference>
<protein>
    <submittedName>
        <fullName evidence="2">Uncharacterized protein</fullName>
    </submittedName>
</protein>
<gene>
    <name evidence="2" type="ORF">PSJ8397_01045</name>
</gene>
<evidence type="ECO:0000313" key="3">
    <source>
        <dbReference type="Proteomes" id="UP000193623"/>
    </source>
</evidence>
<feature type="region of interest" description="Disordered" evidence="1">
    <location>
        <begin position="49"/>
        <end position="71"/>
    </location>
</feature>